<accession>A0A4Y7T142</accession>
<reference evidence="1 2" key="1">
    <citation type="journal article" date="2019" name="Nat. Ecol. Evol.">
        <title>Megaphylogeny resolves global patterns of mushroom evolution.</title>
        <authorList>
            <person name="Varga T."/>
            <person name="Krizsan K."/>
            <person name="Foldi C."/>
            <person name="Dima B."/>
            <person name="Sanchez-Garcia M."/>
            <person name="Sanchez-Ramirez S."/>
            <person name="Szollosi G.J."/>
            <person name="Szarkandi J.G."/>
            <person name="Papp V."/>
            <person name="Albert L."/>
            <person name="Andreopoulos W."/>
            <person name="Angelini C."/>
            <person name="Antonin V."/>
            <person name="Barry K.W."/>
            <person name="Bougher N.L."/>
            <person name="Buchanan P."/>
            <person name="Buyck B."/>
            <person name="Bense V."/>
            <person name="Catcheside P."/>
            <person name="Chovatia M."/>
            <person name="Cooper J."/>
            <person name="Damon W."/>
            <person name="Desjardin D."/>
            <person name="Finy P."/>
            <person name="Geml J."/>
            <person name="Haridas S."/>
            <person name="Hughes K."/>
            <person name="Justo A."/>
            <person name="Karasinski D."/>
            <person name="Kautmanova I."/>
            <person name="Kiss B."/>
            <person name="Kocsube S."/>
            <person name="Kotiranta H."/>
            <person name="LaButti K.M."/>
            <person name="Lechner B.E."/>
            <person name="Liimatainen K."/>
            <person name="Lipzen A."/>
            <person name="Lukacs Z."/>
            <person name="Mihaltcheva S."/>
            <person name="Morgado L.N."/>
            <person name="Niskanen T."/>
            <person name="Noordeloos M.E."/>
            <person name="Ohm R.A."/>
            <person name="Ortiz-Santana B."/>
            <person name="Ovrebo C."/>
            <person name="Racz N."/>
            <person name="Riley R."/>
            <person name="Savchenko A."/>
            <person name="Shiryaev A."/>
            <person name="Soop K."/>
            <person name="Spirin V."/>
            <person name="Szebenyi C."/>
            <person name="Tomsovsky M."/>
            <person name="Tulloss R.E."/>
            <person name="Uehling J."/>
            <person name="Grigoriev I.V."/>
            <person name="Vagvolgyi C."/>
            <person name="Papp T."/>
            <person name="Martin F.M."/>
            <person name="Miettinen O."/>
            <person name="Hibbett D.S."/>
            <person name="Nagy L.G."/>
        </authorList>
    </citation>
    <scope>NUCLEOTIDE SEQUENCE [LARGE SCALE GENOMIC DNA]</scope>
    <source>
        <strain evidence="1 2">FP101781</strain>
    </source>
</reference>
<proteinExistence type="predicted"/>
<sequence>MEERKFEPEREIKPRRGDISPLIRVVKAMTQRPFALSFAWIPSLRAGCLPSFKGD</sequence>
<dbReference type="AlphaFoldDB" id="A0A4Y7T142"/>
<dbReference type="EMBL" id="QPFP01000036">
    <property type="protein sequence ID" value="TEB27880.1"/>
    <property type="molecule type" value="Genomic_DNA"/>
</dbReference>
<keyword evidence="2" id="KW-1185">Reference proteome</keyword>
<dbReference type="Proteomes" id="UP000298030">
    <property type="component" value="Unassembled WGS sequence"/>
</dbReference>
<protein>
    <submittedName>
        <fullName evidence="1">Uncharacterized protein</fullName>
    </submittedName>
</protein>
<evidence type="ECO:0000313" key="2">
    <source>
        <dbReference type="Proteomes" id="UP000298030"/>
    </source>
</evidence>
<evidence type="ECO:0000313" key="1">
    <source>
        <dbReference type="EMBL" id="TEB27880.1"/>
    </source>
</evidence>
<organism evidence="1 2">
    <name type="scientific">Coprinellus micaceus</name>
    <name type="common">Glistening ink-cap mushroom</name>
    <name type="synonym">Coprinus micaceus</name>
    <dbReference type="NCBI Taxonomy" id="71717"/>
    <lineage>
        <taxon>Eukaryota</taxon>
        <taxon>Fungi</taxon>
        <taxon>Dikarya</taxon>
        <taxon>Basidiomycota</taxon>
        <taxon>Agaricomycotina</taxon>
        <taxon>Agaricomycetes</taxon>
        <taxon>Agaricomycetidae</taxon>
        <taxon>Agaricales</taxon>
        <taxon>Agaricineae</taxon>
        <taxon>Psathyrellaceae</taxon>
        <taxon>Coprinellus</taxon>
    </lineage>
</organism>
<gene>
    <name evidence="1" type="ORF">FA13DRAFT_1736059</name>
</gene>
<comment type="caution">
    <text evidence="1">The sequence shown here is derived from an EMBL/GenBank/DDBJ whole genome shotgun (WGS) entry which is preliminary data.</text>
</comment>
<name>A0A4Y7T142_COPMI</name>